<feature type="domain" description="C2H2-type" evidence="12">
    <location>
        <begin position="247"/>
        <end position="274"/>
    </location>
</feature>
<dbReference type="FunFam" id="3.30.160.60:FF:000902">
    <property type="entry name" value="Zinc finger protein 445"/>
    <property type="match status" value="1"/>
</dbReference>
<dbReference type="GO" id="GO:0005634">
    <property type="term" value="C:nucleus"/>
    <property type="evidence" value="ECO:0007669"/>
    <property type="project" value="UniProtKB-SubCell"/>
</dbReference>
<dbReference type="Gene3D" id="3.30.160.60">
    <property type="entry name" value="Classic Zinc Finger"/>
    <property type="match status" value="7"/>
</dbReference>
<feature type="domain" description="C2H2-type" evidence="12">
    <location>
        <begin position="169"/>
        <end position="196"/>
    </location>
</feature>
<dbReference type="FunFam" id="3.30.160.60:FF:000624">
    <property type="entry name" value="zinc finger protein 697"/>
    <property type="match status" value="1"/>
</dbReference>
<evidence type="ECO:0000313" key="14">
    <source>
        <dbReference type="EMBL" id="CAI6354736.1"/>
    </source>
</evidence>
<evidence type="ECO:0000256" key="4">
    <source>
        <dbReference type="ARBA" id="ARBA00022771"/>
    </source>
</evidence>
<protein>
    <submittedName>
        <fullName evidence="14">Uncharacterized protein</fullName>
    </submittedName>
</protein>
<organism evidence="14 15">
    <name type="scientific">Macrosiphum euphorbiae</name>
    <name type="common">potato aphid</name>
    <dbReference type="NCBI Taxonomy" id="13131"/>
    <lineage>
        <taxon>Eukaryota</taxon>
        <taxon>Metazoa</taxon>
        <taxon>Ecdysozoa</taxon>
        <taxon>Arthropoda</taxon>
        <taxon>Hexapoda</taxon>
        <taxon>Insecta</taxon>
        <taxon>Pterygota</taxon>
        <taxon>Neoptera</taxon>
        <taxon>Paraneoptera</taxon>
        <taxon>Hemiptera</taxon>
        <taxon>Sternorrhyncha</taxon>
        <taxon>Aphidomorpha</taxon>
        <taxon>Aphidoidea</taxon>
        <taxon>Aphididae</taxon>
        <taxon>Macrosiphini</taxon>
        <taxon>Macrosiphum</taxon>
    </lineage>
</organism>
<dbReference type="SMART" id="SM00868">
    <property type="entry name" value="zf-AD"/>
    <property type="match status" value="1"/>
</dbReference>
<feature type="binding site" evidence="11">
    <location>
        <position position="63"/>
    </location>
    <ligand>
        <name>Zn(2+)</name>
        <dbReference type="ChEBI" id="CHEBI:29105"/>
    </ligand>
</feature>
<sequence>MDQENQSVIYIENWNDLCRLCLRNEQKLQNLFFEETLLENVQEVTNLHFNVDDSLPNSICKICIDQVNSFVEFRVRCKATDEWLRNEGAISDNDHKDSVIIDSEGIDNKHLLLDPNQYEEQLIDDPEPVNDKQLVKNEIELSHCIVQTEEVMQMSVKVEDTLEANSSEHQCGICGKELLSAYSLANHMRSHTGERPYGCSVCEKFFKTKSNLTEHYKVHNPELRWMKLSSRDIPSITRVTVKSEDILTCGQCSKVFVSLDELSAHERVHDEEREQLEQQPQTVATTIASSSSSVITSTFTCEQCNKKFTSKLQLSAHIGNNCSDGVDRQCPYCGVQFRSVAALENHKRVHTREKPFACELCGKPFRTKGNMLVHQRVHNNSPWLMKSNAKKTTDAGAGGGDQRFQCTYCSKPFRAYVAMLNHERVHTREKPFECSECVKCFRTKSNLTEHMKCCHGMDSAACGSDDVQVFTFKTHSMVTPKAEPRSRRDDRDGLVAVARSSRRSHFDDDFYHS</sequence>
<feature type="binding site" evidence="11">
    <location>
        <position position="21"/>
    </location>
    <ligand>
        <name>Zn(2+)</name>
        <dbReference type="ChEBI" id="CHEBI:29105"/>
    </ligand>
</feature>
<feature type="domain" description="ZAD" evidence="13">
    <location>
        <begin position="16"/>
        <end position="87"/>
    </location>
</feature>
<keyword evidence="9" id="KW-0539">Nucleus</keyword>
<evidence type="ECO:0000256" key="3">
    <source>
        <dbReference type="ARBA" id="ARBA00022737"/>
    </source>
</evidence>
<evidence type="ECO:0000313" key="15">
    <source>
        <dbReference type="Proteomes" id="UP001160148"/>
    </source>
</evidence>
<keyword evidence="6" id="KW-0805">Transcription regulation</keyword>
<comment type="caution">
    <text evidence="14">The sequence shown here is derived from an EMBL/GenBank/DDBJ whole genome shotgun (WGS) entry which is preliminary data.</text>
</comment>
<keyword evidence="2 11" id="KW-0479">Metal-binding</keyword>
<dbReference type="GO" id="GO:0000981">
    <property type="term" value="F:DNA-binding transcription factor activity, RNA polymerase II-specific"/>
    <property type="evidence" value="ECO:0007669"/>
    <property type="project" value="TreeGrafter"/>
</dbReference>
<dbReference type="InterPro" id="IPR036236">
    <property type="entry name" value="Znf_C2H2_sf"/>
</dbReference>
<accession>A0AAV0WFT9</accession>
<keyword evidence="5 11" id="KW-0862">Zinc</keyword>
<dbReference type="EMBL" id="CARXXK010000002">
    <property type="protein sequence ID" value="CAI6354736.1"/>
    <property type="molecule type" value="Genomic_DNA"/>
</dbReference>
<evidence type="ECO:0000256" key="2">
    <source>
        <dbReference type="ARBA" id="ARBA00022723"/>
    </source>
</evidence>
<feature type="binding site" evidence="11">
    <location>
        <position position="18"/>
    </location>
    <ligand>
        <name>Zn(2+)</name>
        <dbReference type="ChEBI" id="CHEBI:29105"/>
    </ligand>
</feature>
<feature type="binding site" evidence="11">
    <location>
        <position position="60"/>
    </location>
    <ligand>
        <name>Zn(2+)</name>
        <dbReference type="ChEBI" id="CHEBI:29105"/>
    </ligand>
</feature>
<keyword evidence="8" id="KW-0804">Transcription</keyword>
<evidence type="ECO:0000256" key="9">
    <source>
        <dbReference type="ARBA" id="ARBA00023242"/>
    </source>
</evidence>
<evidence type="ECO:0000259" key="12">
    <source>
        <dbReference type="PROSITE" id="PS50157"/>
    </source>
</evidence>
<evidence type="ECO:0000256" key="1">
    <source>
        <dbReference type="ARBA" id="ARBA00004123"/>
    </source>
</evidence>
<feature type="domain" description="C2H2-type" evidence="12">
    <location>
        <begin position="404"/>
        <end position="431"/>
    </location>
</feature>
<dbReference type="FunFam" id="3.30.160.60:FF:000358">
    <property type="entry name" value="zinc finger protein 24"/>
    <property type="match status" value="1"/>
</dbReference>
<gene>
    <name evidence="14" type="ORF">MEUPH1_LOCUS10693</name>
</gene>
<dbReference type="PROSITE" id="PS50157">
    <property type="entry name" value="ZINC_FINGER_C2H2_2"/>
    <property type="match status" value="8"/>
</dbReference>
<dbReference type="InterPro" id="IPR012934">
    <property type="entry name" value="Znf_AD"/>
</dbReference>
<evidence type="ECO:0000256" key="7">
    <source>
        <dbReference type="ARBA" id="ARBA00023125"/>
    </source>
</evidence>
<dbReference type="Gene3D" id="3.40.1800.20">
    <property type="match status" value="1"/>
</dbReference>
<comment type="subcellular location">
    <subcellularLocation>
        <location evidence="1">Nucleus</location>
    </subcellularLocation>
</comment>
<dbReference type="PANTHER" id="PTHR24394">
    <property type="entry name" value="ZINC FINGER PROTEIN"/>
    <property type="match status" value="1"/>
</dbReference>
<feature type="domain" description="C2H2-type" evidence="12">
    <location>
        <begin position="328"/>
        <end position="355"/>
    </location>
</feature>
<dbReference type="Proteomes" id="UP001160148">
    <property type="component" value="Unassembled WGS sequence"/>
</dbReference>
<feature type="domain" description="C2H2-type" evidence="12">
    <location>
        <begin position="432"/>
        <end position="460"/>
    </location>
</feature>
<evidence type="ECO:0000259" key="13">
    <source>
        <dbReference type="PROSITE" id="PS51915"/>
    </source>
</evidence>
<proteinExistence type="predicted"/>
<dbReference type="PANTHER" id="PTHR24394:SF48">
    <property type="entry name" value="ZINC FINGER PROTEIN 771"/>
    <property type="match status" value="1"/>
</dbReference>
<evidence type="ECO:0000256" key="6">
    <source>
        <dbReference type="ARBA" id="ARBA00023015"/>
    </source>
</evidence>
<dbReference type="Pfam" id="PF07776">
    <property type="entry name" value="zf-AD"/>
    <property type="match status" value="1"/>
</dbReference>
<evidence type="ECO:0000256" key="8">
    <source>
        <dbReference type="ARBA" id="ARBA00023163"/>
    </source>
</evidence>
<keyword evidence="3" id="KW-0677">Repeat</keyword>
<feature type="domain" description="C2H2-type" evidence="12">
    <location>
        <begin position="356"/>
        <end position="383"/>
    </location>
</feature>
<name>A0AAV0WFT9_9HEMI</name>
<feature type="domain" description="C2H2-type" evidence="12">
    <location>
        <begin position="299"/>
        <end position="317"/>
    </location>
</feature>
<keyword evidence="7" id="KW-0238">DNA-binding</keyword>
<evidence type="ECO:0000256" key="11">
    <source>
        <dbReference type="PROSITE-ProRule" id="PRU01263"/>
    </source>
</evidence>
<dbReference type="Pfam" id="PF00096">
    <property type="entry name" value="zf-C2H2"/>
    <property type="match status" value="5"/>
</dbReference>
<dbReference type="GO" id="GO:0008270">
    <property type="term" value="F:zinc ion binding"/>
    <property type="evidence" value="ECO:0007669"/>
    <property type="project" value="UniProtKB-UniRule"/>
</dbReference>
<keyword evidence="4 10" id="KW-0863">Zinc-finger</keyword>
<dbReference type="SUPFAM" id="SSF57667">
    <property type="entry name" value="beta-beta-alpha zinc fingers"/>
    <property type="match status" value="4"/>
</dbReference>
<dbReference type="AlphaFoldDB" id="A0AAV0WFT9"/>
<reference evidence="14 15" key="1">
    <citation type="submission" date="2023-01" db="EMBL/GenBank/DDBJ databases">
        <authorList>
            <person name="Whitehead M."/>
        </authorList>
    </citation>
    <scope>NUCLEOTIDE SEQUENCE [LARGE SCALE GENOMIC DNA]</scope>
</reference>
<dbReference type="PROSITE" id="PS51915">
    <property type="entry name" value="ZAD"/>
    <property type="match status" value="1"/>
</dbReference>
<dbReference type="Pfam" id="PF13912">
    <property type="entry name" value="zf-C2H2_6"/>
    <property type="match status" value="2"/>
</dbReference>
<keyword evidence="15" id="KW-1185">Reference proteome</keyword>
<evidence type="ECO:0000256" key="5">
    <source>
        <dbReference type="ARBA" id="ARBA00022833"/>
    </source>
</evidence>
<dbReference type="GO" id="GO:0003677">
    <property type="term" value="F:DNA binding"/>
    <property type="evidence" value="ECO:0007669"/>
    <property type="project" value="UniProtKB-KW"/>
</dbReference>
<dbReference type="SUPFAM" id="SSF57716">
    <property type="entry name" value="Glucocorticoid receptor-like (DNA-binding domain)"/>
    <property type="match status" value="1"/>
</dbReference>
<evidence type="ECO:0000256" key="10">
    <source>
        <dbReference type="PROSITE-ProRule" id="PRU00042"/>
    </source>
</evidence>
<dbReference type="PROSITE" id="PS00028">
    <property type="entry name" value="ZINC_FINGER_C2H2_1"/>
    <property type="match status" value="7"/>
</dbReference>
<feature type="domain" description="C2H2-type" evidence="12">
    <location>
        <begin position="197"/>
        <end position="224"/>
    </location>
</feature>
<dbReference type="SMART" id="SM00355">
    <property type="entry name" value="ZnF_C2H2"/>
    <property type="match status" value="8"/>
</dbReference>
<dbReference type="InterPro" id="IPR013087">
    <property type="entry name" value="Znf_C2H2_type"/>
</dbReference>